<sequence length="27" mass="2964">MSLKCGLILLLLIVPFIASGKIFMKIT</sequence>
<organism evidence="1 2">
    <name type="scientific">Phlebotomus papatasi</name>
    <name type="common">Sandfly</name>
    <dbReference type="NCBI Taxonomy" id="29031"/>
    <lineage>
        <taxon>Eukaryota</taxon>
        <taxon>Metazoa</taxon>
        <taxon>Ecdysozoa</taxon>
        <taxon>Arthropoda</taxon>
        <taxon>Hexapoda</taxon>
        <taxon>Insecta</taxon>
        <taxon>Pterygota</taxon>
        <taxon>Neoptera</taxon>
        <taxon>Endopterygota</taxon>
        <taxon>Diptera</taxon>
        <taxon>Nematocera</taxon>
        <taxon>Psychodoidea</taxon>
        <taxon>Psychodidae</taxon>
        <taxon>Phlebotomus</taxon>
        <taxon>Phlebotomus</taxon>
    </lineage>
</organism>
<protein>
    <submittedName>
        <fullName evidence="1">Uncharacterized protein</fullName>
    </submittedName>
</protein>
<dbReference type="VEuPathDB" id="VectorBase:PPAI006276"/>
<keyword evidence="2" id="KW-1185">Reference proteome</keyword>
<dbReference type="EnsemblMetazoa" id="PPAI006276-RA">
    <property type="protein sequence ID" value="PPAI006276-PA"/>
    <property type="gene ID" value="PPAI006276"/>
</dbReference>
<dbReference type="Proteomes" id="UP000092462">
    <property type="component" value="Unassembled WGS sequence"/>
</dbReference>
<name>A0A1B0GNY3_PHLPP</name>
<evidence type="ECO:0000313" key="2">
    <source>
        <dbReference type="Proteomes" id="UP000092462"/>
    </source>
</evidence>
<evidence type="ECO:0000313" key="1">
    <source>
        <dbReference type="EnsemblMetazoa" id="PPAI006276-PA"/>
    </source>
</evidence>
<dbReference type="EMBL" id="AJVK01005596">
    <property type="status" value="NOT_ANNOTATED_CDS"/>
    <property type="molecule type" value="Genomic_DNA"/>
</dbReference>
<reference evidence="1" key="1">
    <citation type="submission" date="2022-08" db="UniProtKB">
        <authorList>
            <consortium name="EnsemblMetazoa"/>
        </authorList>
    </citation>
    <scope>IDENTIFICATION</scope>
    <source>
        <strain evidence="1">Israel</strain>
    </source>
</reference>
<dbReference type="AlphaFoldDB" id="A0A1B0GNY3"/>
<proteinExistence type="predicted"/>
<accession>A0A1B0GNY3</accession>